<keyword evidence="2" id="KW-0342">GTP-binding</keyword>
<dbReference type="Pfam" id="PF00503">
    <property type="entry name" value="G-alpha"/>
    <property type="match status" value="1"/>
</dbReference>
<protein>
    <submittedName>
        <fullName evidence="5">Uncharacterized protein</fullName>
    </submittedName>
</protein>
<gene>
    <name evidence="5" type="ORF">HID58_040325</name>
</gene>
<evidence type="ECO:0000313" key="6">
    <source>
        <dbReference type="Proteomes" id="UP000824890"/>
    </source>
</evidence>
<feature type="non-terminal residue" evidence="5">
    <location>
        <position position="866"/>
    </location>
</feature>
<dbReference type="InterPro" id="IPR053057">
    <property type="entry name" value="XLG_GTP-binding"/>
</dbReference>
<dbReference type="InterPro" id="IPR027417">
    <property type="entry name" value="P-loop_NTPase"/>
</dbReference>
<reference evidence="5 6" key="1">
    <citation type="submission" date="2021-05" db="EMBL/GenBank/DDBJ databases">
        <title>Genome Assembly of Synthetic Allotetraploid Brassica napus Reveals Homoeologous Exchanges between Subgenomes.</title>
        <authorList>
            <person name="Davis J.T."/>
        </authorList>
    </citation>
    <scope>NUCLEOTIDE SEQUENCE [LARGE SCALE GENOMIC DNA]</scope>
    <source>
        <strain evidence="6">cv. Da-Ae</strain>
        <tissue evidence="5">Seedling</tissue>
    </source>
</reference>
<dbReference type="EMBL" id="JAGKQM010000011">
    <property type="protein sequence ID" value="KAH0900822.1"/>
    <property type="molecule type" value="Genomic_DNA"/>
</dbReference>
<comment type="caution">
    <text evidence="5">The sequence shown here is derived from an EMBL/GenBank/DDBJ whole genome shotgun (WGS) entry which is preliminary data.</text>
</comment>
<dbReference type="InterPro" id="IPR011025">
    <property type="entry name" value="GproteinA_insert"/>
</dbReference>
<dbReference type="PROSITE" id="PS51882">
    <property type="entry name" value="G_ALPHA"/>
    <property type="match status" value="1"/>
</dbReference>
<keyword evidence="1" id="KW-0547">Nucleotide-binding</keyword>
<dbReference type="Gene3D" id="1.10.400.10">
    <property type="entry name" value="GI Alpha 1, domain 2-like"/>
    <property type="match status" value="1"/>
</dbReference>
<evidence type="ECO:0000256" key="3">
    <source>
        <dbReference type="ARBA" id="ARBA00023224"/>
    </source>
</evidence>
<feature type="region of interest" description="Disordered" evidence="4">
    <location>
        <begin position="421"/>
        <end position="441"/>
    </location>
</feature>
<evidence type="ECO:0000313" key="5">
    <source>
        <dbReference type="EMBL" id="KAH0900822.1"/>
    </source>
</evidence>
<keyword evidence="6" id="KW-1185">Reference proteome</keyword>
<dbReference type="PANTHER" id="PTHR36486">
    <property type="entry name" value="OS01G0977800 PROTEIN"/>
    <property type="match status" value="1"/>
</dbReference>
<evidence type="ECO:0000256" key="2">
    <source>
        <dbReference type="ARBA" id="ARBA00023134"/>
    </source>
</evidence>
<dbReference type="SMART" id="SM00275">
    <property type="entry name" value="G_alpha"/>
    <property type="match status" value="1"/>
</dbReference>
<dbReference type="Proteomes" id="UP000824890">
    <property type="component" value="Unassembled WGS sequence"/>
</dbReference>
<dbReference type="InterPro" id="IPR001019">
    <property type="entry name" value="Gprotein_alpha_su"/>
</dbReference>
<sequence>MTTMAKILRKFSALPSPIPRRDNDDDSDSFHNDYSFAIEYKGPLIANLPRANPVQVDQIPTALPVSFSSLSSGGVFYPVVQPLVREATKKPPEKRKKDAAAATPVAERKGKKGSCYRCLMGNRFTEKELCIVCCAKYCSNCVRRAMGAMPEGRKCQTCIGFGIAEGNRKSLGKCSRMLKRVLTDSELKQVMQAEISCKVNQLPSRLIAVNGKSLDEEELYMLQSCANPPKKLKPGDYWYDKVAGYWGKVGEKPCQIISPHMNIGGNIKKEASNGDSGIFINNREITKSELTMLKMVGVQCEGKPHFWVNSDGSYQEEGQNRIMGNIWSKKRARLACAVFSLPAPPTSSAVEPNDEPVYEHKMLNKLLLIGEENCGATTIYKQARSLYKAPFTEDERERIKVIIQTNLYAYLAMVLEAHEEEMNTNQSSDQTGDESRAKTVSSISPRLKHFSDWLLKEKEEGNLKIFPASSRENAQTVAELWRVPAIQATYKRLRDTLPRNAVYFLGRILEISKAEYNPTEMDILQAEGISSIEGLSCVEYQLIRLKPRSLGENWKLLDMFEDADLVIFCVSLTDYGEYIEDADGVLVNKMIANKQLFESMVNHPILADKRFLLVLTKFDLLEEKIEEVPLRTCEWFEDFNPLISQNQTSRHNPPMAQRAFHYIGYQFKRLYDSLVEPFSMRGGGRSFRPKLFVSQVSLESDTVDNALRYAREILKWHVEETSMFQEMSTTRSPCEQEIANKQLFESMVTHPILADKRFLLVLTKFDLLEEKIEEVHLRTCEWFEDFNPLISQNQTSRHNPPMAQRAFYYVGFQFKRLYDSLVGPFGGRSFRPKLFVSQVSLDSDTVDNALRYAREILKWHSLWIIH</sequence>
<dbReference type="PANTHER" id="PTHR36486:SF4">
    <property type="entry name" value="PH DOMAIN-CONTAINING PROTEIN"/>
    <property type="match status" value="1"/>
</dbReference>
<keyword evidence="3" id="KW-0807">Transducer</keyword>
<organism evidence="5 6">
    <name type="scientific">Brassica napus</name>
    <name type="common">Rape</name>
    <dbReference type="NCBI Taxonomy" id="3708"/>
    <lineage>
        <taxon>Eukaryota</taxon>
        <taxon>Viridiplantae</taxon>
        <taxon>Streptophyta</taxon>
        <taxon>Embryophyta</taxon>
        <taxon>Tracheophyta</taxon>
        <taxon>Spermatophyta</taxon>
        <taxon>Magnoliopsida</taxon>
        <taxon>eudicotyledons</taxon>
        <taxon>Gunneridae</taxon>
        <taxon>Pentapetalae</taxon>
        <taxon>rosids</taxon>
        <taxon>malvids</taxon>
        <taxon>Brassicales</taxon>
        <taxon>Brassicaceae</taxon>
        <taxon>Brassiceae</taxon>
        <taxon>Brassica</taxon>
    </lineage>
</organism>
<accession>A0ABQ8B7N8</accession>
<dbReference type="SUPFAM" id="SSF47895">
    <property type="entry name" value="Transducin (alpha subunit), insertion domain"/>
    <property type="match status" value="1"/>
</dbReference>
<proteinExistence type="predicted"/>
<evidence type="ECO:0000256" key="4">
    <source>
        <dbReference type="SAM" id="MobiDB-lite"/>
    </source>
</evidence>
<dbReference type="Gene3D" id="3.40.50.300">
    <property type="entry name" value="P-loop containing nucleotide triphosphate hydrolases"/>
    <property type="match status" value="2"/>
</dbReference>
<dbReference type="SUPFAM" id="SSF52540">
    <property type="entry name" value="P-loop containing nucleoside triphosphate hydrolases"/>
    <property type="match status" value="2"/>
</dbReference>
<name>A0ABQ8B7N8_BRANA</name>
<evidence type="ECO:0000256" key="1">
    <source>
        <dbReference type="ARBA" id="ARBA00022741"/>
    </source>
</evidence>